<evidence type="ECO:0000313" key="8">
    <source>
        <dbReference type="EMBL" id="EZH71287.1"/>
    </source>
</evidence>
<dbReference type="GO" id="GO:0003677">
    <property type="term" value="F:DNA binding"/>
    <property type="evidence" value="ECO:0007669"/>
    <property type="project" value="UniProtKB-UniRule"/>
</dbReference>
<gene>
    <name evidence="8" type="ORF">ATO12_11025</name>
</gene>
<dbReference type="SUPFAM" id="SSF56349">
    <property type="entry name" value="DNA breaking-rejoining enzymes"/>
    <property type="match status" value="1"/>
</dbReference>
<keyword evidence="4" id="KW-0233">DNA recombination</keyword>
<feature type="domain" description="Tyr recombinase" evidence="6">
    <location>
        <begin position="121"/>
        <end position="320"/>
    </location>
</feature>
<comment type="similarity">
    <text evidence="1">Belongs to the 'phage' integrase family.</text>
</comment>
<dbReference type="STRING" id="1317122.ATO12_11025"/>
<dbReference type="RefSeq" id="WP_034247679.1">
    <property type="nucleotide sequence ID" value="NZ_AQRA01000025.1"/>
</dbReference>
<dbReference type="InterPro" id="IPR013762">
    <property type="entry name" value="Integrase-like_cat_sf"/>
</dbReference>
<reference evidence="8 9" key="1">
    <citation type="submission" date="2014-04" db="EMBL/GenBank/DDBJ databases">
        <title>Aquimarina sp. 22II-S11-z7 Genome Sequencing.</title>
        <authorList>
            <person name="Lai Q."/>
        </authorList>
    </citation>
    <scope>NUCLEOTIDE SEQUENCE [LARGE SCALE GENOMIC DNA]</scope>
    <source>
        <strain evidence="8 9">22II-S11-z7</strain>
    </source>
</reference>
<dbReference type="InterPro" id="IPR010998">
    <property type="entry name" value="Integrase_recombinase_N"/>
</dbReference>
<evidence type="ECO:0000259" key="6">
    <source>
        <dbReference type="PROSITE" id="PS51898"/>
    </source>
</evidence>
<dbReference type="InterPro" id="IPR044068">
    <property type="entry name" value="CB"/>
</dbReference>
<dbReference type="PANTHER" id="PTHR30349:SF41">
    <property type="entry name" value="INTEGRASE_RECOMBINASE PROTEIN MJ0367-RELATED"/>
    <property type="match status" value="1"/>
</dbReference>
<dbReference type="EMBL" id="AQRA01000025">
    <property type="protein sequence ID" value="EZH71287.1"/>
    <property type="molecule type" value="Genomic_DNA"/>
</dbReference>
<comment type="caution">
    <text evidence="8">The sequence shown here is derived from an EMBL/GenBank/DDBJ whole genome shotgun (WGS) entry which is preliminary data.</text>
</comment>
<dbReference type="eggNOG" id="COG4974">
    <property type="taxonomic scope" value="Bacteria"/>
</dbReference>
<dbReference type="PROSITE" id="PS51900">
    <property type="entry name" value="CB"/>
    <property type="match status" value="1"/>
</dbReference>
<organism evidence="8 9">
    <name type="scientific">Aquimarina atlantica</name>
    <dbReference type="NCBI Taxonomy" id="1317122"/>
    <lineage>
        <taxon>Bacteria</taxon>
        <taxon>Pseudomonadati</taxon>
        <taxon>Bacteroidota</taxon>
        <taxon>Flavobacteriia</taxon>
        <taxon>Flavobacteriales</taxon>
        <taxon>Flavobacteriaceae</taxon>
        <taxon>Aquimarina</taxon>
    </lineage>
</organism>
<dbReference type="PANTHER" id="PTHR30349">
    <property type="entry name" value="PHAGE INTEGRASE-RELATED"/>
    <property type="match status" value="1"/>
</dbReference>
<protein>
    <recommendedName>
        <fullName evidence="10">Tyr recombinase domain-containing protein</fullName>
    </recommendedName>
</protein>
<keyword evidence="2" id="KW-0229">DNA integration</keyword>
<name>A0A023BMJ8_9FLAO</name>
<evidence type="ECO:0000256" key="5">
    <source>
        <dbReference type="PROSITE-ProRule" id="PRU01248"/>
    </source>
</evidence>
<dbReference type="InterPro" id="IPR011010">
    <property type="entry name" value="DNA_brk_join_enz"/>
</dbReference>
<dbReference type="GO" id="GO:0015074">
    <property type="term" value="P:DNA integration"/>
    <property type="evidence" value="ECO:0007669"/>
    <property type="project" value="UniProtKB-KW"/>
</dbReference>
<dbReference type="Pfam" id="PF00589">
    <property type="entry name" value="Phage_integrase"/>
    <property type="match status" value="1"/>
</dbReference>
<evidence type="ECO:0000313" key="9">
    <source>
        <dbReference type="Proteomes" id="UP000023541"/>
    </source>
</evidence>
<dbReference type="InterPro" id="IPR002104">
    <property type="entry name" value="Integrase_catalytic"/>
</dbReference>
<keyword evidence="9" id="KW-1185">Reference proteome</keyword>
<evidence type="ECO:0008006" key="10">
    <source>
        <dbReference type="Google" id="ProtNLM"/>
    </source>
</evidence>
<evidence type="ECO:0000259" key="7">
    <source>
        <dbReference type="PROSITE" id="PS51900"/>
    </source>
</evidence>
<evidence type="ECO:0000256" key="1">
    <source>
        <dbReference type="ARBA" id="ARBA00008857"/>
    </source>
</evidence>
<dbReference type="InterPro" id="IPR050090">
    <property type="entry name" value="Tyrosine_recombinase_XerCD"/>
</dbReference>
<dbReference type="PROSITE" id="PS51898">
    <property type="entry name" value="TYR_RECOMBINASE"/>
    <property type="match status" value="1"/>
</dbReference>
<dbReference type="Gene3D" id="1.10.443.10">
    <property type="entry name" value="Intergrase catalytic core"/>
    <property type="match status" value="1"/>
</dbReference>
<dbReference type="OrthoDB" id="9801717at2"/>
<accession>A0A023BMJ8</accession>
<feature type="domain" description="Core-binding (CB)" evidence="7">
    <location>
        <begin position="12"/>
        <end position="101"/>
    </location>
</feature>
<evidence type="ECO:0000256" key="3">
    <source>
        <dbReference type="ARBA" id="ARBA00023125"/>
    </source>
</evidence>
<evidence type="ECO:0000256" key="4">
    <source>
        <dbReference type="ARBA" id="ARBA00023172"/>
    </source>
</evidence>
<dbReference type="Proteomes" id="UP000023541">
    <property type="component" value="Unassembled WGS sequence"/>
</dbReference>
<keyword evidence="3 5" id="KW-0238">DNA-binding</keyword>
<dbReference type="GO" id="GO:0006310">
    <property type="term" value="P:DNA recombination"/>
    <property type="evidence" value="ECO:0007669"/>
    <property type="project" value="UniProtKB-KW"/>
</dbReference>
<dbReference type="Gene3D" id="1.10.150.130">
    <property type="match status" value="1"/>
</dbReference>
<evidence type="ECO:0000256" key="2">
    <source>
        <dbReference type="ARBA" id="ARBA00022908"/>
    </source>
</evidence>
<proteinExistence type="inferred from homology"/>
<dbReference type="AlphaFoldDB" id="A0A023BMJ8"/>
<sequence>MRKLHLKNENYQYLEASFKEWLDILGYAESTVYNLPNHIRELLYYLEQNNINHIKQLDNQIIKEYYNCLKLRSNDRKGGALSNGSLNKHLQALYKFTDYLRQNGRIILPKLTIDWEQDDTGTIETLTPQEVKLLYKATRYYPRNVKHAKPEYFFEAIALRDCAILTIFYGCGLRRNEGYHLQVNDINFDRQILHVRKGKANKERFVPINKMNLNYLEEYVYDGRPILIKDKTESAFFIGERGKQLMAQSIAIRLKILQQRTDDIVLQEKNVRLHVLRHSIATHLLANGMPLENISRFLGHTSLESTQIYTHLIAQQDENL</sequence>